<dbReference type="EMBL" id="JAZHXI010000001">
    <property type="protein sequence ID" value="KAL2075907.1"/>
    <property type="molecule type" value="Genomic_DNA"/>
</dbReference>
<comment type="caution">
    <text evidence="1">The sequence shown here is derived from an EMBL/GenBank/DDBJ whole genome shotgun (WGS) entry which is preliminary data.</text>
</comment>
<evidence type="ECO:0000313" key="2">
    <source>
        <dbReference type="Proteomes" id="UP001595075"/>
    </source>
</evidence>
<keyword evidence="2" id="KW-1185">Reference proteome</keyword>
<organism evidence="1 2">
    <name type="scientific">Oculimacula yallundae</name>
    <dbReference type="NCBI Taxonomy" id="86028"/>
    <lineage>
        <taxon>Eukaryota</taxon>
        <taxon>Fungi</taxon>
        <taxon>Dikarya</taxon>
        <taxon>Ascomycota</taxon>
        <taxon>Pezizomycotina</taxon>
        <taxon>Leotiomycetes</taxon>
        <taxon>Helotiales</taxon>
        <taxon>Ploettnerulaceae</taxon>
        <taxon>Oculimacula</taxon>
    </lineage>
</organism>
<accession>A0ABR4D195</accession>
<reference evidence="1 2" key="1">
    <citation type="journal article" date="2024" name="Commun. Biol.">
        <title>Comparative genomic analysis of thermophilic fungi reveals convergent evolutionary adaptations and gene losses.</title>
        <authorList>
            <person name="Steindorff A.S."/>
            <person name="Aguilar-Pontes M.V."/>
            <person name="Robinson A.J."/>
            <person name="Andreopoulos B."/>
            <person name="LaButti K."/>
            <person name="Kuo A."/>
            <person name="Mondo S."/>
            <person name="Riley R."/>
            <person name="Otillar R."/>
            <person name="Haridas S."/>
            <person name="Lipzen A."/>
            <person name="Grimwood J."/>
            <person name="Schmutz J."/>
            <person name="Clum A."/>
            <person name="Reid I.D."/>
            <person name="Moisan M.C."/>
            <person name="Butler G."/>
            <person name="Nguyen T.T.M."/>
            <person name="Dewar K."/>
            <person name="Conant G."/>
            <person name="Drula E."/>
            <person name="Henrissat B."/>
            <person name="Hansel C."/>
            <person name="Singer S."/>
            <person name="Hutchinson M.I."/>
            <person name="de Vries R.P."/>
            <person name="Natvig D.O."/>
            <person name="Powell A.J."/>
            <person name="Tsang A."/>
            <person name="Grigoriev I.V."/>
        </authorList>
    </citation>
    <scope>NUCLEOTIDE SEQUENCE [LARGE SCALE GENOMIC DNA]</scope>
    <source>
        <strain evidence="1 2">CBS 494.80</strain>
    </source>
</reference>
<evidence type="ECO:0000313" key="1">
    <source>
        <dbReference type="EMBL" id="KAL2075907.1"/>
    </source>
</evidence>
<name>A0ABR4D195_9HELO</name>
<gene>
    <name evidence="1" type="ORF">VTL71DRAFT_850</name>
</gene>
<protein>
    <submittedName>
        <fullName evidence="1">Uncharacterized protein</fullName>
    </submittedName>
</protein>
<sequence>MPLRNLPAVEIQLFIAHYLQADDLASWCEAVELPLAAAHKSIYNPLVYLRPLTQYPQHLLALLRETDTILSGSRAAGFFYPGACLPTSDWDFYCPANNITVARFTLGLQKLGAAWDYLNLRDDNNFHFYDSNFFVLHGTIAGQRLQVIWHKYNIKGPIKTILEFHSSIVQCYISGYAAVSMYHTTSSRNQNFVWTLDPIQHPVKHARAPHCVRKYSARGFEVVPYEAQSTGLVSAELAELGLQVERRIGDQGCFIVDFATFYLCDILPRSRSSLRAYALHSAAMQDIRAFQWSEGLQGELSSRPRTCWRLGTYQQLRASEPIYYIQQWALDILYLARVTVLRIRGEDYREDIPWMPCGSVPGQPSPGGSQPVASAVVEKHGFW</sequence>
<dbReference type="Proteomes" id="UP001595075">
    <property type="component" value="Unassembled WGS sequence"/>
</dbReference>
<proteinExistence type="predicted"/>